<evidence type="ECO:0000256" key="1">
    <source>
        <dbReference type="SAM" id="Phobius"/>
    </source>
</evidence>
<reference evidence="2 3" key="1">
    <citation type="submission" date="2023-02" db="EMBL/GenBank/DDBJ databases">
        <title>Microbacterium betulae sp. nov., isolated from birch wood.</title>
        <authorList>
            <person name="Pasciak M."/>
            <person name="Pawlik K.J."/>
            <person name="Martynowski D."/>
            <person name="Laczmanski L."/>
            <person name="Ciekot J."/>
            <person name="Szponar B."/>
            <person name="Wojcik-Fatla A."/>
            <person name="Mackiewicz B."/>
            <person name="Farian E."/>
            <person name="Cholewa G."/>
            <person name="Cholewa A."/>
            <person name="Dutkiewicz J."/>
        </authorList>
    </citation>
    <scope>NUCLEOTIDE SEQUENCE [LARGE SCALE GENOMIC DNA]</scope>
    <source>
        <strain evidence="2 3">AB</strain>
    </source>
</reference>
<evidence type="ECO:0000313" key="2">
    <source>
        <dbReference type="EMBL" id="WOF23218.1"/>
    </source>
</evidence>
<gene>
    <name evidence="2" type="ORF">N8K70_00690</name>
</gene>
<protein>
    <submittedName>
        <fullName evidence="2">Uncharacterized protein</fullName>
    </submittedName>
</protein>
<keyword evidence="3" id="KW-1185">Reference proteome</keyword>
<proteinExistence type="predicted"/>
<dbReference type="RefSeq" id="WP_317139689.1">
    <property type="nucleotide sequence ID" value="NZ_CP118157.1"/>
</dbReference>
<keyword evidence="1" id="KW-1133">Transmembrane helix</keyword>
<dbReference type="EMBL" id="CP118157">
    <property type="protein sequence ID" value="WOF23218.1"/>
    <property type="molecule type" value="Genomic_DNA"/>
</dbReference>
<dbReference type="AlphaFoldDB" id="A0AA97FHX6"/>
<dbReference type="KEGG" id="mbet:N8K70_00690"/>
<organism evidence="2 3">
    <name type="scientific">Microbacterium betulae</name>
    <dbReference type="NCBI Taxonomy" id="2981139"/>
    <lineage>
        <taxon>Bacteria</taxon>
        <taxon>Bacillati</taxon>
        <taxon>Actinomycetota</taxon>
        <taxon>Actinomycetes</taxon>
        <taxon>Micrococcales</taxon>
        <taxon>Microbacteriaceae</taxon>
        <taxon>Microbacterium</taxon>
    </lineage>
</organism>
<sequence length="50" mass="5289">MSTDGPDPDDTELYSSRRNRRVRATAWVVIIALILTGGGAAVFSLLAGVV</sequence>
<keyword evidence="1" id="KW-0812">Transmembrane</keyword>
<accession>A0AA97FHX6</accession>
<feature type="transmembrane region" description="Helical" evidence="1">
    <location>
        <begin position="24"/>
        <end position="47"/>
    </location>
</feature>
<evidence type="ECO:0000313" key="3">
    <source>
        <dbReference type="Proteomes" id="UP001305498"/>
    </source>
</evidence>
<keyword evidence="1" id="KW-0472">Membrane</keyword>
<name>A0AA97FHX6_9MICO</name>
<dbReference type="Proteomes" id="UP001305498">
    <property type="component" value="Chromosome"/>
</dbReference>